<evidence type="ECO:0000313" key="1">
    <source>
        <dbReference type="EMBL" id="KAF9641814.1"/>
    </source>
</evidence>
<evidence type="ECO:0000313" key="2">
    <source>
        <dbReference type="Proteomes" id="UP000886501"/>
    </source>
</evidence>
<feature type="non-terminal residue" evidence="1">
    <location>
        <position position="125"/>
    </location>
</feature>
<organism evidence="1 2">
    <name type="scientific">Thelephora ganbajun</name>
    <name type="common">Ganba fungus</name>
    <dbReference type="NCBI Taxonomy" id="370292"/>
    <lineage>
        <taxon>Eukaryota</taxon>
        <taxon>Fungi</taxon>
        <taxon>Dikarya</taxon>
        <taxon>Basidiomycota</taxon>
        <taxon>Agaricomycotina</taxon>
        <taxon>Agaricomycetes</taxon>
        <taxon>Thelephorales</taxon>
        <taxon>Thelephoraceae</taxon>
        <taxon>Thelephora</taxon>
    </lineage>
</organism>
<accession>A0ACB6YWA1</accession>
<protein>
    <submittedName>
        <fullName evidence="1">Uncharacterized protein</fullName>
    </submittedName>
</protein>
<dbReference type="EMBL" id="MU119162">
    <property type="protein sequence ID" value="KAF9641814.1"/>
    <property type="molecule type" value="Genomic_DNA"/>
</dbReference>
<name>A0ACB6YWA1_THEGA</name>
<reference evidence="1" key="1">
    <citation type="submission" date="2019-10" db="EMBL/GenBank/DDBJ databases">
        <authorList>
            <consortium name="DOE Joint Genome Institute"/>
            <person name="Kuo A."/>
            <person name="Miyauchi S."/>
            <person name="Kiss E."/>
            <person name="Drula E."/>
            <person name="Kohler A."/>
            <person name="Sanchez-Garcia M."/>
            <person name="Andreopoulos B."/>
            <person name="Barry K.W."/>
            <person name="Bonito G."/>
            <person name="Buee M."/>
            <person name="Carver A."/>
            <person name="Chen C."/>
            <person name="Cichocki N."/>
            <person name="Clum A."/>
            <person name="Culley D."/>
            <person name="Crous P.W."/>
            <person name="Fauchery L."/>
            <person name="Girlanda M."/>
            <person name="Hayes R."/>
            <person name="Keri Z."/>
            <person name="Labutti K."/>
            <person name="Lipzen A."/>
            <person name="Lombard V."/>
            <person name="Magnuson J."/>
            <person name="Maillard F."/>
            <person name="Morin E."/>
            <person name="Murat C."/>
            <person name="Nolan M."/>
            <person name="Ohm R."/>
            <person name="Pangilinan J."/>
            <person name="Pereira M."/>
            <person name="Perotto S."/>
            <person name="Peter M."/>
            <person name="Riley R."/>
            <person name="Sitrit Y."/>
            <person name="Stielow B."/>
            <person name="Szollosi G."/>
            <person name="Zifcakova L."/>
            <person name="Stursova M."/>
            <person name="Spatafora J.W."/>
            <person name="Tedersoo L."/>
            <person name="Vaario L.-M."/>
            <person name="Yamada A."/>
            <person name="Yan M."/>
            <person name="Wang P."/>
            <person name="Xu J."/>
            <person name="Bruns T."/>
            <person name="Baldrian P."/>
            <person name="Vilgalys R."/>
            <person name="Henrissat B."/>
            <person name="Grigoriev I.V."/>
            <person name="Hibbett D."/>
            <person name="Nagy L.G."/>
            <person name="Martin F.M."/>
        </authorList>
    </citation>
    <scope>NUCLEOTIDE SEQUENCE</scope>
    <source>
        <strain evidence="1">P2</strain>
    </source>
</reference>
<gene>
    <name evidence="1" type="ORF">BDM02DRAFT_3075076</name>
</gene>
<sequence length="125" mass="14264">FQNHQEMLAMIDAVNLGDVPWQSFTAKYLGNVPPENPPDWMLHEYTVFFWDPLSVIWRMILVCFIPHPHCTATMNSPRWQDIVSKDPETHGSMLVPLLLGSDKTLASNATGQNEFHPLYFLPGNV</sequence>
<dbReference type="Proteomes" id="UP000886501">
    <property type="component" value="Unassembled WGS sequence"/>
</dbReference>
<feature type="non-terminal residue" evidence="1">
    <location>
        <position position="1"/>
    </location>
</feature>
<reference evidence="1" key="2">
    <citation type="journal article" date="2020" name="Nat. Commun.">
        <title>Large-scale genome sequencing of mycorrhizal fungi provides insights into the early evolution of symbiotic traits.</title>
        <authorList>
            <person name="Miyauchi S."/>
            <person name="Kiss E."/>
            <person name="Kuo A."/>
            <person name="Drula E."/>
            <person name="Kohler A."/>
            <person name="Sanchez-Garcia M."/>
            <person name="Morin E."/>
            <person name="Andreopoulos B."/>
            <person name="Barry K.W."/>
            <person name="Bonito G."/>
            <person name="Buee M."/>
            <person name="Carver A."/>
            <person name="Chen C."/>
            <person name="Cichocki N."/>
            <person name="Clum A."/>
            <person name="Culley D."/>
            <person name="Crous P.W."/>
            <person name="Fauchery L."/>
            <person name="Girlanda M."/>
            <person name="Hayes R.D."/>
            <person name="Keri Z."/>
            <person name="LaButti K."/>
            <person name="Lipzen A."/>
            <person name="Lombard V."/>
            <person name="Magnuson J."/>
            <person name="Maillard F."/>
            <person name="Murat C."/>
            <person name="Nolan M."/>
            <person name="Ohm R.A."/>
            <person name="Pangilinan J."/>
            <person name="Pereira M.F."/>
            <person name="Perotto S."/>
            <person name="Peter M."/>
            <person name="Pfister S."/>
            <person name="Riley R."/>
            <person name="Sitrit Y."/>
            <person name="Stielow J.B."/>
            <person name="Szollosi G."/>
            <person name="Zifcakova L."/>
            <person name="Stursova M."/>
            <person name="Spatafora J.W."/>
            <person name="Tedersoo L."/>
            <person name="Vaario L.M."/>
            <person name="Yamada A."/>
            <person name="Yan M."/>
            <person name="Wang P."/>
            <person name="Xu J."/>
            <person name="Bruns T."/>
            <person name="Baldrian P."/>
            <person name="Vilgalys R."/>
            <person name="Dunand C."/>
            <person name="Henrissat B."/>
            <person name="Grigoriev I.V."/>
            <person name="Hibbett D."/>
            <person name="Nagy L.G."/>
            <person name="Martin F.M."/>
        </authorList>
    </citation>
    <scope>NUCLEOTIDE SEQUENCE</scope>
    <source>
        <strain evidence="1">P2</strain>
    </source>
</reference>
<proteinExistence type="predicted"/>
<keyword evidence="2" id="KW-1185">Reference proteome</keyword>
<comment type="caution">
    <text evidence="1">The sequence shown here is derived from an EMBL/GenBank/DDBJ whole genome shotgun (WGS) entry which is preliminary data.</text>
</comment>